<evidence type="ECO:0000313" key="1">
    <source>
        <dbReference type="EMBL" id="CAG8639810.1"/>
    </source>
</evidence>
<evidence type="ECO:0000313" key="2">
    <source>
        <dbReference type="Proteomes" id="UP000789831"/>
    </source>
</evidence>
<accession>A0A9N9DFX1</accession>
<gene>
    <name evidence="1" type="ORF">AGERDE_LOCUS10922</name>
</gene>
<comment type="caution">
    <text evidence="1">The sequence shown here is derived from an EMBL/GenBank/DDBJ whole genome shotgun (WGS) entry which is preliminary data.</text>
</comment>
<protein>
    <submittedName>
        <fullName evidence="1">4325_t:CDS:1</fullName>
    </submittedName>
</protein>
<proteinExistence type="predicted"/>
<name>A0A9N9DFX1_9GLOM</name>
<dbReference type="EMBL" id="CAJVPL010003872">
    <property type="protein sequence ID" value="CAG8639810.1"/>
    <property type="molecule type" value="Genomic_DNA"/>
</dbReference>
<sequence>MVIEPLDSLFLQFCSKTSGTHPVSNSDRNGLPDFPSLPAKPYGEIFHLEAPGSFYHEVRQKIYLAQANENKIDERKTTLNKVH</sequence>
<feature type="non-terminal residue" evidence="1">
    <location>
        <position position="83"/>
    </location>
</feature>
<dbReference type="Proteomes" id="UP000789831">
    <property type="component" value="Unassembled WGS sequence"/>
</dbReference>
<dbReference type="AlphaFoldDB" id="A0A9N9DFX1"/>
<keyword evidence="2" id="KW-1185">Reference proteome</keyword>
<organism evidence="1 2">
    <name type="scientific">Ambispora gerdemannii</name>
    <dbReference type="NCBI Taxonomy" id="144530"/>
    <lineage>
        <taxon>Eukaryota</taxon>
        <taxon>Fungi</taxon>
        <taxon>Fungi incertae sedis</taxon>
        <taxon>Mucoromycota</taxon>
        <taxon>Glomeromycotina</taxon>
        <taxon>Glomeromycetes</taxon>
        <taxon>Archaeosporales</taxon>
        <taxon>Ambisporaceae</taxon>
        <taxon>Ambispora</taxon>
    </lineage>
</organism>
<reference evidence="1" key="1">
    <citation type="submission" date="2021-06" db="EMBL/GenBank/DDBJ databases">
        <authorList>
            <person name="Kallberg Y."/>
            <person name="Tangrot J."/>
            <person name="Rosling A."/>
        </authorList>
    </citation>
    <scope>NUCLEOTIDE SEQUENCE</scope>
    <source>
        <strain evidence="1">MT106</strain>
    </source>
</reference>